<dbReference type="Proteomes" id="UP000429607">
    <property type="component" value="Unassembled WGS sequence"/>
</dbReference>
<evidence type="ECO:0000313" key="7">
    <source>
        <dbReference type="Proteomes" id="UP000435112"/>
    </source>
</evidence>
<sequence length="63" mass="7026">MIRGRSAATNAAADWNVLILIFDCIIIMNCVLAKSVFTSYCVDSKVYIKACSVLHHVINKMHI</sequence>
<reference evidence="5 7" key="1">
    <citation type="submission" date="2018-09" db="EMBL/GenBank/DDBJ databases">
        <title>Genomic investigation of the strawberry pathogen Phytophthora fragariae indicates pathogenicity is determined by transcriptional variation in three key races.</title>
        <authorList>
            <person name="Adams T.M."/>
            <person name="Armitage A.D."/>
            <person name="Sobczyk M.K."/>
            <person name="Bates H.J."/>
            <person name="Dunwell J.M."/>
            <person name="Nellist C.F."/>
            <person name="Harrison R.J."/>
        </authorList>
    </citation>
    <scope>NUCLEOTIDE SEQUENCE [LARGE SCALE GENOMIC DNA]</scope>
    <source>
        <strain evidence="3 5">SCRP249</strain>
        <strain evidence="2 7">SCRP324</strain>
        <strain evidence="4 6">SCRP333</strain>
    </source>
</reference>
<dbReference type="Proteomes" id="UP000435112">
    <property type="component" value="Unassembled WGS sequence"/>
</dbReference>
<keyword evidence="6" id="KW-1185">Reference proteome</keyword>
<dbReference type="EMBL" id="QXFT01003232">
    <property type="protein sequence ID" value="KAE9287874.1"/>
    <property type="molecule type" value="Genomic_DNA"/>
</dbReference>
<evidence type="ECO:0000313" key="6">
    <source>
        <dbReference type="Proteomes" id="UP000434957"/>
    </source>
</evidence>
<gene>
    <name evidence="3" type="ORF">PR001_g24480</name>
    <name evidence="2" type="ORF">PR002_g25218</name>
    <name evidence="4" type="ORF">PR003_g25941</name>
</gene>
<evidence type="ECO:0000313" key="4">
    <source>
        <dbReference type="EMBL" id="KAE9287874.1"/>
    </source>
</evidence>
<dbReference type="EMBL" id="QXFV01003129">
    <property type="protein sequence ID" value="KAE8979691.1"/>
    <property type="molecule type" value="Genomic_DNA"/>
</dbReference>
<protein>
    <submittedName>
        <fullName evidence="3">Uncharacterized protein</fullName>
    </submittedName>
</protein>
<dbReference type="AlphaFoldDB" id="A0A6A3ICJ5"/>
<accession>A0A6A3ICJ5</accession>
<keyword evidence="1" id="KW-1133">Transmembrane helix</keyword>
<keyword evidence="1" id="KW-0812">Transmembrane</keyword>
<keyword evidence="1" id="KW-0472">Membrane</keyword>
<comment type="caution">
    <text evidence="3">The sequence shown here is derived from an EMBL/GenBank/DDBJ whole genome shotgun (WGS) entry which is preliminary data.</text>
</comment>
<organism evidence="3 5">
    <name type="scientific">Phytophthora rubi</name>
    <dbReference type="NCBI Taxonomy" id="129364"/>
    <lineage>
        <taxon>Eukaryota</taxon>
        <taxon>Sar</taxon>
        <taxon>Stramenopiles</taxon>
        <taxon>Oomycota</taxon>
        <taxon>Peronosporomycetes</taxon>
        <taxon>Peronosporales</taxon>
        <taxon>Peronosporaceae</taxon>
        <taxon>Phytophthora</taxon>
    </lineage>
</organism>
<evidence type="ECO:0000313" key="2">
    <source>
        <dbReference type="EMBL" id="KAE8976769.1"/>
    </source>
</evidence>
<dbReference type="EMBL" id="QXFU01003277">
    <property type="protein sequence ID" value="KAE8976769.1"/>
    <property type="molecule type" value="Genomic_DNA"/>
</dbReference>
<evidence type="ECO:0000313" key="5">
    <source>
        <dbReference type="Proteomes" id="UP000429607"/>
    </source>
</evidence>
<feature type="transmembrane region" description="Helical" evidence="1">
    <location>
        <begin position="15"/>
        <end position="37"/>
    </location>
</feature>
<name>A0A6A3ICJ5_9STRA</name>
<dbReference type="Proteomes" id="UP000434957">
    <property type="component" value="Unassembled WGS sequence"/>
</dbReference>
<proteinExistence type="predicted"/>
<evidence type="ECO:0000313" key="3">
    <source>
        <dbReference type="EMBL" id="KAE8979691.1"/>
    </source>
</evidence>
<evidence type="ECO:0000256" key="1">
    <source>
        <dbReference type="SAM" id="Phobius"/>
    </source>
</evidence>